<dbReference type="RefSeq" id="WP_111220436.1">
    <property type="nucleotide sequence ID" value="NZ_CP117255.1"/>
</dbReference>
<proteinExistence type="predicted"/>
<evidence type="ECO:0000313" key="2">
    <source>
        <dbReference type="Proteomes" id="UP000249499"/>
    </source>
</evidence>
<sequence length="84" mass="9595">MISLLFWVAITGQSAAYPADVAAFLERRTQCTHWAGEDPYDKDREAEIIAAMTKLKCESVEGAERKLRLRYRDVKTVIDALDFE</sequence>
<organism evidence="1 2">
    <name type="scientific">Rhizobium tumorigenes</name>
    <dbReference type="NCBI Taxonomy" id="2041385"/>
    <lineage>
        <taxon>Bacteria</taxon>
        <taxon>Pseudomonadati</taxon>
        <taxon>Pseudomonadota</taxon>
        <taxon>Alphaproteobacteria</taxon>
        <taxon>Hyphomicrobiales</taxon>
        <taxon>Rhizobiaceae</taxon>
        <taxon>Rhizobium/Agrobacterium group</taxon>
        <taxon>Rhizobium</taxon>
    </lineage>
</organism>
<protein>
    <submittedName>
        <fullName evidence="1">Uncharacterized protein</fullName>
    </submittedName>
</protein>
<reference evidence="2" key="2">
    <citation type="journal article" date="2023" name="MicrobiologyOpen">
        <title>Genomics of the tumorigenes clade of the family Rhizobiaceae and description of Rhizobium rhododendri sp. nov.</title>
        <authorList>
            <person name="Kuzmanovic N."/>
            <person name="diCenzo G.C."/>
            <person name="Bunk B."/>
            <person name="Sproeer C."/>
            <person name="Fruehling A."/>
            <person name="Neumann-Schaal M."/>
            <person name="Overmann J."/>
            <person name="Smalla K."/>
        </authorList>
    </citation>
    <scope>NUCLEOTIDE SEQUENCE [LARGE SCALE GENOMIC DNA]</scope>
    <source>
        <strain evidence="2">1078</strain>
    </source>
</reference>
<reference evidence="1 2" key="1">
    <citation type="journal article" date="2018" name="Sci. Rep.">
        <title>Rhizobium tumorigenes sp. nov., a novel plant tumorigenic bacterium isolated from cane gall tumors on thornless blackberry.</title>
        <authorList>
            <person name="Kuzmanovi N."/>
            <person name="Smalla K."/>
            <person name="Gronow S."/>
            <person name="PuBawska J."/>
        </authorList>
    </citation>
    <scope>NUCLEOTIDE SEQUENCE [LARGE SCALE GENOMIC DNA]</scope>
    <source>
        <strain evidence="1 2">1078</strain>
    </source>
</reference>
<gene>
    <name evidence="1" type="ORF">PR017_04190</name>
</gene>
<dbReference type="Proteomes" id="UP000249499">
    <property type="component" value="Chromosome"/>
</dbReference>
<evidence type="ECO:0000313" key="1">
    <source>
        <dbReference type="EMBL" id="WFR96342.1"/>
    </source>
</evidence>
<dbReference type="EMBL" id="CP117255">
    <property type="protein sequence ID" value="WFR96342.1"/>
    <property type="molecule type" value="Genomic_DNA"/>
</dbReference>
<dbReference type="AlphaFoldDB" id="A0AAF1KR56"/>
<keyword evidence="2" id="KW-1185">Reference proteome</keyword>
<accession>A0AAF1KR56</accession>
<name>A0AAF1KR56_9HYPH</name>
<dbReference type="KEGG" id="rtu:PR017_04190"/>